<dbReference type="Gene3D" id="3.40.50.1820">
    <property type="entry name" value="alpha/beta hydrolase"/>
    <property type="match status" value="2"/>
</dbReference>
<dbReference type="SUPFAM" id="SSF53474">
    <property type="entry name" value="alpha/beta-Hydrolases"/>
    <property type="match status" value="2"/>
</dbReference>
<feature type="domain" description="AB hydrolase-1" evidence="1">
    <location>
        <begin position="263"/>
        <end position="369"/>
    </location>
</feature>
<dbReference type="EMBL" id="VTPC01006950">
    <property type="protein sequence ID" value="KAF2894479.1"/>
    <property type="molecule type" value="Genomic_DNA"/>
</dbReference>
<dbReference type="InterPro" id="IPR029058">
    <property type="entry name" value="AB_hydrolase_fold"/>
</dbReference>
<keyword evidence="3" id="KW-1185">Reference proteome</keyword>
<reference evidence="2" key="1">
    <citation type="submission" date="2019-08" db="EMBL/GenBank/DDBJ databases">
        <title>The genome of the North American firefly Photinus pyralis.</title>
        <authorList>
            <consortium name="Photinus pyralis genome working group"/>
            <person name="Fallon T.R."/>
            <person name="Sander Lower S.E."/>
            <person name="Weng J.-K."/>
        </authorList>
    </citation>
    <scope>NUCLEOTIDE SEQUENCE</scope>
    <source>
        <strain evidence="2">TRF0915ILg1</strain>
        <tissue evidence="2">Whole body</tissue>
    </source>
</reference>
<dbReference type="PANTHER" id="PTHR46331">
    <property type="entry name" value="VALACYCLOVIR HYDROLASE"/>
    <property type="match status" value="1"/>
</dbReference>
<dbReference type="InterPro" id="IPR000073">
    <property type="entry name" value="AB_hydrolase_1"/>
</dbReference>
<feature type="domain" description="AB hydrolase-1" evidence="1">
    <location>
        <begin position="51"/>
        <end position="176"/>
    </location>
</feature>
<name>A0A8K0GCH3_IGNLU</name>
<accession>A0A8K0GCH3</accession>
<evidence type="ECO:0000259" key="1">
    <source>
        <dbReference type="Pfam" id="PF00561"/>
    </source>
</evidence>
<gene>
    <name evidence="2" type="ORF">ILUMI_11679</name>
</gene>
<evidence type="ECO:0000313" key="3">
    <source>
        <dbReference type="Proteomes" id="UP000801492"/>
    </source>
</evidence>
<dbReference type="AlphaFoldDB" id="A0A8K0GCH3"/>
<dbReference type="PANTHER" id="PTHR46331:SF2">
    <property type="entry name" value="VALACYCLOVIR HYDROLASE"/>
    <property type="match status" value="1"/>
</dbReference>
<evidence type="ECO:0000313" key="2">
    <source>
        <dbReference type="EMBL" id="KAF2894479.1"/>
    </source>
</evidence>
<dbReference type="Proteomes" id="UP000801492">
    <property type="component" value="Unassembled WGS sequence"/>
</dbReference>
<organism evidence="2 3">
    <name type="scientific">Ignelater luminosus</name>
    <name type="common">Cucubano</name>
    <name type="synonym">Pyrophorus luminosus</name>
    <dbReference type="NCBI Taxonomy" id="2038154"/>
    <lineage>
        <taxon>Eukaryota</taxon>
        <taxon>Metazoa</taxon>
        <taxon>Ecdysozoa</taxon>
        <taxon>Arthropoda</taxon>
        <taxon>Hexapoda</taxon>
        <taxon>Insecta</taxon>
        <taxon>Pterygota</taxon>
        <taxon>Neoptera</taxon>
        <taxon>Endopterygota</taxon>
        <taxon>Coleoptera</taxon>
        <taxon>Polyphaga</taxon>
        <taxon>Elateriformia</taxon>
        <taxon>Elateroidea</taxon>
        <taxon>Elateridae</taxon>
        <taxon>Agrypninae</taxon>
        <taxon>Pyrophorini</taxon>
        <taxon>Ignelater</taxon>
    </lineage>
</organism>
<dbReference type="GO" id="GO:0017171">
    <property type="term" value="F:serine hydrolase activity"/>
    <property type="evidence" value="ECO:0007669"/>
    <property type="project" value="TreeGrafter"/>
</dbReference>
<dbReference type="PRINTS" id="PR00111">
    <property type="entry name" value="ABHYDROLASE"/>
</dbReference>
<sequence>MLKTLNNVQLFKRLATKMSEISKFSSQVQEQRVNVNGQEINYVKTGNGSHPVLCYPGALGTIWSDFKPQVEGLNKDKFTIIAWDPPGYGKSRPPNKKFTPEFFEKDADMAAQFMEKIGIKQYSLLGWSDGGISGMILAAKHPESIKKFVLWGSNAYVIPEEVESIEKMRSISKWSDKMKAPLIETYGEAGLQDMWNGWCDALQEILKKGGNICKEHVGQIKCPTLILHGKKDPMIAPEHPGYLRDNIKGSKFHLFPEGNGSYSVLCLPGAVGTIWTDFKPQIQGLDKDIFTIVVWDPPGYGRSHPPSKKFTTDFYERDADIAAELMKKIGIRKYSLLGWSDGGVSGMILAAKYPERIEKLVVWGSISYVTPKDVEPVNETRSISKWSDKMKTPLIEIYREDGLQDMWNSWCDAVQEILNEGGNLCKERLVQTKCSTLLLHGSKDPRVTLEHVNYLKDNIKGSKFYSFLGGKHNIHLRYAEEFNTTVTSFLVDDINKSHI</sequence>
<dbReference type="Pfam" id="PF00561">
    <property type="entry name" value="Abhydrolase_1"/>
    <property type="match status" value="2"/>
</dbReference>
<comment type="caution">
    <text evidence="2">The sequence shown here is derived from an EMBL/GenBank/DDBJ whole genome shotgun (WGS) entry which is preliminary data.</text>
</comment>
<proteinExistence type="predicted"/>
<protein>
    <recommendedName>
        <fullName evidence="1">AB hydrolase-1 domain-containing protein</fullName>
    </recommendedName>
</protein>
<dbReference type="OrthoDB" id="19657at2759"/>